<evidence type="ECO:0000313" key="3">
    <source>
        <dbReference type="Proteomes" id="UP001417504"/>
    </source>
</evidence>
<dbReference type="PANTHER" id="PTHR37179:SF1">
    <property type="entry name" value="TRANSGLYCOSYLASE"/>
    <property type="match status" value="1"/>
</dbReference>
<protein>
    <submittedName>
        <fullName evidence="2">Uncharacterized protein</fullName>
    </submittedName>
</protein>
<gene>
    <name evidence="2" type="ORF">Sjap_003032</name>
</gene>
<feature type="compositionally biased region" description="Basic and acidic residues" evidence="1">
    <location>
        <begin position="153"/>
        <end position="164"/>
    </location>
</feature>
<feature type="compositionally biased region" description="Polar residues" evidence="1">
    <location>
        <begin position="141"/>
        <end position="151"/>
    </location>
</feature>
<dbReference type="PANTHER" id="PTHR37179">
    <property type="entry name" value="TRANSGLYCOSYLASE"/>
    <property type="match status" value="1"/>
</dbReference>
<dbReference type="AlphaFoldDB" id="A0AAP0KQ53"/>
<evidence type="ECO:0000256" key="1">
    <source>
        <dbReference type="SAM" id="MobiDB-lite"/>
    </source>
</evidence>
<feature type="compositionally biased region" description="Low complexity" evidence="1">
    <location>
        <begin position="127"/>
        <end position="140"/>
    </location>
</feature>
<sequence>MFMKIISTIPVALTSFEVALTSFELQLELDQWECQQAYYVNDIFILITLSFKYWDECLDPQDLEALWGDPEVSKQRIGAREDRGQKVHLSRDLDGQPYLTQTEMKNHNSKNSATEKSLSGIRELRWATRARSRPSPTTTTHGSDVQRQTAAQRGEETSENERERERKRKGEKRSSPKCLLWMVEVPVSGGRWWCRLGEEEKNECIEREMKENNESERVREIRESEMRAERERGEIVRWEWRDREGGSRE</sequence>
<feature type="compositionally biased region" description="Basic and acidic residues" evidence="1">
    <location>
        <begin position="77"/>
        <end position="94"/>
    </location>
</feature>
<feature type="compositionally biased region" description="Polar residues" evidence="1">
    <location>
        <begin position="98"/>
        <end position="117"/>
    </location>
</feature>
<proteinExistence type="predicted"/>
<evidence type="ECO:0000313" key="2">
    <source>
        <dbReference type="EMBL" id="KAK9155552.1"/>
    </source>
</evidence>
<name>A0AAP0KQ53_9MAGN</name>
<organism evidence="2 3">
    <name type="scientific">Stephania japonica</name>
    <dbReference type="NCBI Taxonomy" id="461633"/>
    <lineage>
        <taxon>Eukaryota</taxon>
        <taxon>Viridiplantae</taxon>
        <taxon>Streptophyta</taxon>
        <taxon>Embryophyta</taxon>
        <taxon>Tracheophyta</taxon>
        <taxon>Spermatophyta</taxon>
        <taxon>Magnoliopsida</taxon>
        <taxon>Ranunculales</taxon>
        <taxon>Menispermaceae</taxon>
        <taxon>Menispermoideae</taxon>
        <taxon>Cissampelideae</taxon>
        <taxon>Stephania</taxon>
    </lineage>
</organism>
<feature type="region of interest" description="Disordered" evidence="1">
    <location>
        <begin position="77"/>
        <end position="175"/>
    </location>
</feature>
<keyword evidence="3" id="KW-1185">Reference proteome</keyword>
<reference evidence="2 3" key="1">
    <citation type="submission" date="2024-01" db="EMBL/GenBank/DDBJ databases">
        <title>Genome assemblies of Stephania.</title>
        <authorList>
            <person name="Yang L."/>
        </authorList>
    </citation>
    <scope>NUCLEOTIDE SEQUENCE [LARGE SCALE GENOMIC DNA]</scope>
    <source>
        <strain evidence="2">QJT</strain>
        <tissue evidence="2">Leaf</tissue>
    </source>
</reference>
<accession>A0AAP0KQ53</accession>
<dbReference type="EMBL" id="JBBNAE010000001">
    <property type="protein sequence ID" value="KAK9155552.1"/>
    <property type="molecule type" value="Genomic_DNA"/>
</dbReference>
<comment type="caution">
    <text evidence="2">The sequence shown here is derived from an EMBL/GenBank/DDBJ whole genome shotgun (WGS) entry which is preliminary data.</text>
</comment>
<dbReference type="Proteomes" id="UP001417504">
    <property type="component" value="Unassembled WGS sequence"/>
</dbReference>